<feature type="transmembrane region" description="Helical" evidence="7">
    <location>
        <begin position="173"/>
        <end position="196"/>
    </location>
</feature>
<feature type="transmembrane region" description="Helical" evidence="7">
    <location>
        <begin position="81"/>
        <end position="101"/>
    </location>
</feature>
<dbReference type="PROSITE" id="PS50850">
    <property type="entry name" value="MFS"/>
    <property type="match status" value="1"/>
</dbReference>
<dbReference type="PANTHER" id="PTHR23513">
    <property type="entry name" value="INTEGRAL MEMBRANE EFFLUX PROTEIN-RELATED"/>
    <property type="match status" value="1"/>
</dbReference>
<keyword evidence="2" id="KW-0813">Transport</keyword>
<dbReference type="Pfam" id="PF05977">
    <property type="entry name" value="MFS_3"/>
    <property type="match status" value="1"/>
</dbReference>
<dbReference type="GO" id="GO:0005886">
    <property type="term" value="C:plasma membrane"/>
    <property type="evidence" value="ECO:0007669"/>
    <property type="project" value="UniProtKB-SubCell"/>
</dbReference>
<accession>A0A562IW32</accession>
<evidence type="ECO:0000256" key="2">
    <source>
        <dbReference type="ARBA" id="ARBA00022448"/>
    </source>
</evidence>
<feature type="domain" description="Major facilitator superfamily (MFS) profile" evidence="8">
    <location>
        <begin position="225"/>
        <end position="415"/>
    </location>
</feature>
<feature type="transmembrane region" description="Helical" evidence="7">
    <location>
        <begin position="350"/>
        <end position="372"/>
    </location>
</feature>
<keyword evidence="4 7" id="KW-0812">Transmembrane</keyword>
<name>A0A562IW32_9ACTN</name>
<evidence type="ECO:0000256" key="6">
    <source>
        <dbReference type="ARBA" id="ARBA00023136"/>
    </source>
</evidence>
<feature type="transmembrane region" description="Helical" evidence="7">
    <location>
        <begin position="320"/>
        <end position="338"/>
    </location>
</feature>
<evidence type="ECO:0000256" key="4">
    <source>
        <dbReference type="ARBA" id="ARBA00022692"/>
    </source>
</evidence>
<evidence type="ECO:0000313" key="10">
    <source>
        <dbReference type="Proteomes" id="UP000321490"/>
    </source>
</evidence>
<dbReference type="InterPro" id="IPR036259">
    <property type="entry name" value="MFS_trans_sf"/>
</dbReference>
<gene>
    <name evidence="9" type="ORF">JD78_03784</name>
</gene>
<keyword evidence="6 7" id="KW-0472">Membrane</keyword>
<comment type="subcellular location">
    <subcellularLocation>
        <location evidence="1">Cell membrane</location>
        <topology evidence="1">Multi-pass membrane protein</topology>
    </subcellularLocation>
</comment>
<dbReference type="EMBL" id="VLKF01000001">
    <property type="protein sequence ID" value="TWH75229.1"/>
    <property type="molecule type" value="Genomic_DNA"/>
</dbReference>
<dbReference type="Proteomes" id="UP000321490">
    <property type="component" value="Unassembled WGS sequence"/>
</dbReference>
<feature type="transmembrane region" description="Helical" evidence="7">
    <location>
        <begin position="262"/>
        <end position="283"/>
    </location>
</feature>
<evidence type="ECO:0000256" key="1">
    <source>
        <dbReference type="ARBA" id="ARBA00004651"/>
    </source>
</evidence>
<dbReference type="RefSeq" id="WP_153361418.1">
    <property type="nucleotide sequence ID" value="NZ_JABGDC010000142.1"/>
</dbReference>
<keyword evidence="3" id="KW-1003">Cell membrane</keyword>
<organism evidence="9 10">
    <name type="scientific">Modestobacter roseus</name>
    <dbReference type="NCBI Taxonomy" id="1181884"/>
    <lineage>
        <taxon>Bacteria</taxon>
        <taxon>Bacillati</taxon>
        <taxon>Actinomycetota</taxon>
        <taxon>Actinomycetes</taxon>
        <taxon>Geodermatophilales</taxon>
        <taxon>Geodermatophilaceae</taxon>
        <taxon>Modestobacter</taxon>
    </lineage>
</organism>
<keyword evidence="5 7" id="KW-1133">Transmembrane helix</keyword>
<reference evidence="9 10" key="1">
    <citation type="submission" date="2019-07" db="EMBL/GenBank/DDBJ databases">
        <title>R&amp;d 2014.</title>
        <authorList>
            <person name="Klenk H.-P."/>
        </authorList>
    </citation>
    <scope>NUCLEOTIDE SEQUENCE [LARGE SCALE GENOMIC DNA]</scope>
    <source>
        <strain evidence="9 10">DSM 45764</strain>
    </source>
</reference>
<dbReference type="OrthoDB" id="145388at2"/>
<dbReference type="PANTHER" id="PTHR23513:SF6">
    <property type="entry name" value="MAJOR FACILITATOR SUPERFAMILY ASSOCIATED DOMAIN-CONTAINING PROTEIN"/>
    <property type="match status" value="1"/>
</dbReference>
<evidence type="ECO:0000256" key="5">
    <source>
        <dbReference type="ARBA" id="ARBA00022989"/>
    </source>
</evidence>
<protein>
    <submittedName>
        <fullName evidence="9">Putative MFS family arabinose efflux permease</fullName>
    </submittedName>
</protein>
<dbReference type="SUPFAM" id="SSF103473">
    <property type="entry name" value="MFS general substrate transporter"/>
    <property type="match status" value="1"/>
</dbReference>
<dbReference type="GO" id="GO:0022857">
    <property type="term" value="F:transmembrane transporter activity"/>
    <property type="evidence" value="ECO:0007669"/>
    <property type="project" value="InterPro"/>
</dbReference>
<feature type="transmembrane region" description="Helical" evidence="7">
    <location>
        <begin position="20"/>
        <end position="43"/>
    </location>
</feature>
<dbReference type="CDD" id="cd06173">
    <property type="entry name" value="MFS_MefA_like"/>
    <property type="match status" value="1"/>
</dbReference>
<feature type="transmembrane region" description="Helical" evidence="7">
    <location>
        <begin position="50"/>
        <end position="69"/>
    </location>
</feature>
<feature type="transmembrane region" description="Helical" evidence="7">
    <location>
        <begin position="228"/>
        <end position="250"/>
    </location>
</feature>
<sequence>MSRAGEVLVPARLGHSFRWLLASSWTSNLGDGIALAAGPLLVAALTEDPFLVALAATVQWLPPLLFGLVAGALTDRLDRRLIVLVVDLARAVVLTVLTLAVVTDRVSIAVVLAALFLLATAEVFADNSAQTLVPMLVARDDLAVANSRLQTGFITVNQLAGPPLGAALFTVGAAWALGVQAVLIALGAVLVTRVVLPAREPRTGARTAMRHDIAEGLRWARHHAAVRTLVLTITIFNVTFGAAWSVLVLYATERIGLGEIGFGLVTTVGAVGGIVGGLSYGWITRRVSLGDLMRIGLVVETLTHLALALTSSPWVALPVFFAFGAHAFIWGTTSVAVRQRAVPSALQGRVGSVNVVGVYGGLVIGSGIGGVLAQHWGVTAPFWFAFAGSAVFVVLIWRSLRHIAHADEAPVPAAA</sequence>
<evidence type="ECO:0000259" key="8">
    <source>
        <dbReference type="PROSITE" id="PS50850"/>
    </source>
</evidence>
<feature type="transmembrane region" description="Helical" evidence="7">
    <location>
        <begin position="378"/>
        <end position="397"/>
    </location>
</feature>
<dbReference type="InterPro" id="IPR010290">
    <property type="entry name" value="TM_effector"/>
</dbReference>
<evidence type="ECO:0000313" key="9">
    <source>
        <dbReference type="EMBL" id="TWH75229.1"/>
    </source>
</evidence>
<dbReference type="Gene3D" id="1.20.1250.20">
    <property type="entry name" value="MFS general substrate transporter like domains"/>
    <property type="match status" value="1"/>
</dbReference>
<comment type="caution">
    <text evidence="9">The sequence shown here is derived from an EMBL/GenBank/DDBJ whole genome shotgun (WGS) entry which is preliminary data.</text>
</comment>
<feature type="transmembrane region" description="Helical" evidence="7">
    <location>
        <begin position="108"/>
        <end position="125"/>
    </location>
</feature>
<keyword evidence="10" id="KW-1185">Reference proteome</keyword>
<proteinExistence type="predicted"/>
<evidence type="ECO:0000256" key="3">
    <source>
        <dbReference type="ARBA" id="ARBA00022475"/>
    </source>
</evidence>
<dbReference type="AlphaFoldDB" id="A0A562IW32"/>
<evidence type="ECO:0000256" key="7">
    <source>
        <dbReference type="SAM" id="Phobius"/>
    </source>
</evidence>
<dbReference type="InterPro" id="IPR020846">
    <property type="entry name" value="MFS_dom"/>
</dbReference>